<dbReference type="AlphaFoldDB" id="A0A6C0E0X1"/>
<sequence length="297" mass="35203">MLFPITFSIPKEKICIINIQKTKILSNLIPGKTSTYIYNTEKEYYNEYQESYFAITTKKAGWDCLRHYEILANRCVPLFINIDECPINTLFLFPKKLLFEAINLYNNKFANKKINELTTEDINEYAILQNKFLEYTKNYLTTDKIAKYILQKTNHENINKILYLSQDVGPDYLRCLTLHGFKSIFGSDCHDYPKIPHIYKSQNINYANLYGKGMTYTNLLEQYVHDSSLDTNVVNNIKNKYYDIVIYGSYHRGMPYYDLICSIYKPNEIILLCGEDLHNCNYDYFLNKQHFIFIREM</sequence>
<organism evidence="1">
    <name type="scientific">viral metagenome</name>
    <dbReference type="NCBI Taxonomy" id="1070528"/>
    <lineage>
        <taxon>unclassified sequences</taxon>
        <taxon>metagenomes</taxon>
        <taxon>organismal metagenomes</taxon>
    </lineage>
</organism>
<reference evidence="1" key="1">
    <citation type="journal article" date="2020" name="Nature">
        <title>Giant virus diversity and host interactions through global metagenomics.</title>
        <authorList>
            <person name="Schulz F."/>
            <person name="Roux S."/>
            <person name="Paez-Espino D."/>
            <person name="Jungbluth S."/>
            <person name="Walsh D.A."/>
            <person name="Denef V.J."/>
            <person name="McMahon K.D."/>
            <person name="Konstantinidis K.T."/>
            <person name="Eloe-Fadrosh E.A."/>
            <person name="Kyrpides N.C."/>
            <person name="Woyke T."/>
        </authorList>
    </citation>
    <scope>NUCLEOTIDE SEQUENCE</scope>
    <source>
        <strain evidence="1">GVMAG-M-3300023174-75</strain>
    </source>
</reference>
<name>A0A6C0E0X1_9ZZZZ</name>
<evidence type="ECO:0000313" key="1">
    <source>
        <dbReference type="EMBL" id="QHT21075.1"/>
    </source>
</evidence>
<dbReference type="EMBL" id="MN739685">
    <property type="protein sequence ID" value="QHT21075.1"/>
    <property type="molecule type" value="Genomic_DNA"/>
</dbReference>
<proteinExistence type="predicted"/>
<accession>A0A6C0E0X1</accession>
<protein>
    <submittedName>
        <fullName evidence="1">Uncharacterized protein</fullName>
    </submittedName>
</protein>